<evidence type="ECO:0000259" key="2">
    <source>
        <dbReference type="Pfam" id="PF25583"/>
    </source>
</evidence>
<evidence type="ECO:0000313" key="4">
    <source>
        <dbReference type="Proteomes" id="UP000005496"/>
    </source>
</evidence>
<reference evidence="3" key="1">
    <citation type="submission" date="2010-05" db="EMBL/GenBank/DDBJ databases">
        <title>The draft genome of Desulfonatronospira thiodismutans ASO3-1.</title>
        <authorList>
            <consortium name="US DOE Joint Genome Institute (JGI-PGF)"/>
            <person name="Lucas S."/>
            <person name="Copeland A."/>
            <person name="Lapidus A."/>
            <person name="Cheng J.-F."/>
            <person name="Bruce D."/>
            <person name="Goodwin L."/>
            <person name="Pitluck S."/>
            <person name="Chertkov O."/>
            <person name="Brettin T."/>
            <person name="Detter J.C."/>
            <person name="Han C."/>
            <person name="Land M.L."/>
            <person name="Hauser L."/>
            <person name="Kyrpides N."/>
            <person name="Mikhailova N."/>
            <person name="Muyzer G."/>
            <person name="Woyke T."/>
        </authorList>
    </citation>
    <scope>NUCLEOTIDE SEQUENCE [LARGE SCALE GENOMIC DNA]</scope>
    <source>
        <strain evidence="3">ASO3-1</strain>
    </source>
</reference>
<feature type="domain" description="WCX" evidence="2">
    <location>
        <begin position="242"/>
        <end position="316"/>
    </location>
</feature>
<sequence>MRNFVFFERIIWLHVRIRADEYPSAGDLAREFELSERTAQRTIANFRDRLGAPIEYDRARKGYYYTDKDYEFSPARVSQEEILAVVLARSLLDKSTGGYVSRIIKKFSRRLMNMTSLLGFGQDMMDKAFSAVWNQYSPAQAQVFDIVSQSLLNCRILAFDYTSPATAEPTTRKAEPHHLQHYMGSWVLIAFCLEKYDWRKFYLSRMARVTQTQDWFQPRPESEWSYQVESSFGIFQDRTSRPVVLRFSPFRARWIREQVWHPDQKMRELEDGSLELEIPVADFREIKLKILSFGADVEVIRPESLRREVAAEIQKMKKIYQK</sequence>
<accession>D6SQX1</accession>
<keyword evidence="4" id="KW-1185">Reference proteome</keyword>
<dbReference type="eggNOG" id="COG2378">
    <property type="taxonomic scope" value="Bacteria"/>
</dbReference>
<proteinExistence type="predicted"/>
<dbReference type="PROSITE" id="PS52050">
    <property type="entry name" value="WYL"/>
    <property type="match status" value="1"/>
</dbReference>
<dbReference type="InterPro" id="IPR057727">
    <property type="entry name" value="WCX_dom"/>
</dbReference>
<evidence type="ECO:0000259" key="1">
    <source>
        <dbReference type="Pfam" id="PF13280"/>
    </source>
</evidence>
<dbReference type="EMBL" id="ACJN02000002">
    <property type="protein sequence ID" value="EFI35147.1"/>
    <property type="molecule type" value="Genomic_DNA"/>
</dbReference>
<dbReference type="PANTHER" id="PTHR34580">
    <property type="match status" value="1"/>
</dbReference>
<comment type="caution">
    <text evidence="3">The sequence shown here is derived from an EMBL/GenBank/DDBJ whole genome shotgun (WGS) entry which is preliminary data.</text>
</comment>
<feature type="domain" description="WYL" evidence="1">
    <location>
        <begin position="143"/>
        <end position="210"/>
    </location>
</feature>
<name>D6SQX1_9BACT</name>
<dbReference type="Pfam" id="PF13280">
    <property type="entry name" value="WYL"/>
    <property type="match status" value="1"/>
</dbReference>
<dbReference type="PANTHER" id="PTHR34580:SF3">
    <property type="entry name" value="PROTEIN PAFB"/>
    <property type="match status" value="1"/>
</dbReference>
<dbReference type="Pfam" id="PF25583">
    <property type="entry name" value="WCX"/>
    <property type="match status" value="1"/>
</dbReference>
<dbReference type="InterPro" id="IPR026881">
    <property type="entry name" value="WYL_dom"/>
</dbReference>
<organism evidence="3 4">
    <name type="scientific">Desulfonatronospira thiodismutans ASO3-1</name>
    <dbReference type="NCBI Taxonomy" id="555779"/>
    <lineage>
        <taxon>Bacteria</taxon>
        <taxon>Pseudomonadati</taxon>
        <taxon>Thermodesulfobacteriota</taxon>
        <taxon>Desulfovibrionia</taxon>
        <taxon>Desulfovibrionales</taxon>
        <taxon>Desulfonatronovibrionaceae</taxon>
        <taxon>Desulfonatronospira</taxon>
    </lineage>
</organism>
<gene>
    <name evidence="3" type="ORF">Dthio_PD2542</name>
</gene>
<dbReference type="InterPro" id="IPR051534">
    <property type="entry name" value="CBASS_pafABC_assoc_protein"/>
</dbReference>
<protein>
    <submittedName>
        <fullName evidence="3">Transcriptional regulator-like protein</fullName>
    </submittedName>
</protein>
<evidence type="ECO:0000313" key="3">
    <source>
        <dbReference type="EMBL" id="EFI35147.1"/>
    </source>
</evidence>
<dbReference type="Proteomes" id="UP000005496">
    <property type="component" value="Unassembled WGS sequence"/>
</dbReference>
<dbReference type="AlphaFoldDB" id="D6SQX1"/>